<comment type="caution">
    <text evidence="6">The sequence shown here is derived from an EMBL/GenBank/DDBJ whole genome shotgun (WGS) entry which is preliminary data.</text>
</comment>
<dbReference type="InterPro" id="IPR050166">
    <property type="entry name" value="ABC_transporter_ATP-bind"/>
</dbReference>
<evidence type="ECO:0000256" key="3">
    <source>
        <dbReference type="ARBA" id="ARBA00022840"/>
    </source>
</evidence>
<dbReference type="InterPro" id="IPR003439">
    <property type="entry name" value="ABC_transporter-like_ATP-bd"/>
</dbReference>
<sequence>MSEVIEANQKDARNAGAATDRARSGSGSLVIDHVGITFTARRDNKRYRAIKDVSFEVRENEFSCVVGPSGCGKSSLLLAVAGLIPISHGAMSFAGTKIVSPERDRAVVFQSSSLLPWRTVLANVTYGLEMMKVRKREARERSHRVIELVGLKGFEGHYPHELSGGMQQRVNLARALVVDPQLLLMDEPFAALDAQTREVMQTELLRIWGQMRKSVMFVTHQIDEAVFLGDRVVVLSKGPGTIIDDIVEVNFPRPRTDEIKRTPEFLALVDRIWDCIRGGASVSP</sequence>
<dbReference type="PANTHER" id="PTHR42788">
    <property type="entry name" value="TAURINE IMPORT ATP-BINDING PROTEIN-RELATED"/>
    <property type="match status" value="1"/>
</dbReference>
<feature type="domain" description="ABC transporter" evidence="5">
    <location>
        <begin position="31"/>
        <end position="262"/>
    </location>
</feature>
<proteinExistence type="predicted"/>
<keyword evidence="2" id="KW-0547">Nucleotide-binding</keyword>
<dbReference type="Pfam" id="PF00005">
    <property type="entry name" value="ABC_tran"/>
    <property type="match status" value="1"/>
</dbReference>
<protein>
    <submittedName>
        <fullName evidence="6">ABC transporter ATP-binding protein</fullName>
    </submittedName>
</protein>
<feature type="region of interest" description="Disordered" evidence="4">
    <location>
        <begin position="1"/>
        <end position="23"/>
    </location>
</feature>
<dbReference type="GO" id="GO:0005524">
    <property type="term" value="F:ATP binding"/>
    <property type="evidence" value="ECO:0007669"/>
    <property type="project" value="UniProtKB-KW"/>
</dbReference>
<gene>
    <name evidence="6" type="ORF">GCM10023322_81160</name>
</gene>
<accession>A0ABP9SSU7</accession>
<evidence type="ECO:0000313" key="6">
    <source>
        <dbReference type="EMBL" id="GAA5201344.1"/>
    </source>
</evidence>
<evidence type="ECO:0000256" key="1">
    <source>
        <dbReference type="ARBA" id="ARBA00022448"/>
    </source>
</evidence>
<keyword evidence="1" id="KW-0813">Transport</keyword>
<dbReference type="InterPro" id="IPR017871">
    <property type="entry name" value="ABC_transporter-like_CS"/>
</dbReference>
<keyword evidence="7" id="KW-1185">Reference proteome</keyword>
<dbReference type="Gene3D" id="3.40.50.300">
    <property type="entry name" value="P-loop containing nucleotide triphosphate hydrolases"/>
    <property type="match status" value="1"/>
</dbReference>
<dbReference type="InterPro" id="IPR003593">
    <property type="entry name" value="AAA+_ATPase"/>
</dbReference>
<name>A0ABP9SSU7_9ACTN</name>
<dbReference type="Proteomes" id="UP001501570">
    <property type="component" value="Unassembled WGS sequence"/>
</dbReference>
<dbReference type="PROSITE" id="PS00211">
    <property type="entry name" value="ABC_TRANSPORTER_1"/>
    <property type="match status" value="1"/>
</dbReference>
<evidence type="ECO:0000256" key="2">
    <source>
        <dbReference type="ARBA" id="ARBA00022741"/>
    </source>
</evidence>
<evidence type="ECO:0000256" key="4">
    <source>
        <dbReference type="SAM" id="MobiDB-lite"/>
    </source>
</evidence>
<keyword evidence="3 6" id="KW-0067">ATP-binding</keyword>
<dbReference type="SMART" id="SM00382">
    <property type="entry name" value="AAA"/>
    <property type="match status" value="1"/>
</dbReference>
<dbReference type="SUPFAM" id="SSF52540">
    <property type="entry name" value="P-loop containing nucleoside triphosphate hydrolases"/>
    <property type="match status" value="1"/>
</dbReference>
<dbReference type="EMBL" id="BAABJQ010000049">
    <property type="protein sequence ID" value="GAA5201344.1"/>
    <property type="molecule type" value="Genomic_DNA"/>
</dbReference>
<dbReference type="InterPro" id="IPR027417">
    <property type="entry name" value="P-loop_NTPase"/>
</dbReference>
<dbReference type="PANTHER" id="PTHR42788:SF13">
    <property type="entry name" value="ALIPHATIC SULFONATES IMPORT ATP-BINDING PROTEIN SSUB"/>
    <property type="match status" value="1"/>
</dbReference>
<dbReference type="CDD" id="cd03293">
    <property type="entry name" value="ABC_NrtD_SsuB_transporters"/>
    <property type="match status" value="1"/>
</dbReference>
<evidence type="ECO:0000313" key="7">
    <source>
        <dbReference type="Proteomes" id="UP001501570"/>
    </source>
</evidence>
<reference evidence="7" key="1">
    <citation type="journal article" date="2019" name="Int. J. Syst. Evol. Microbiol.">
        <title>The Global Catalogue of Microorganisms (GCM) 10K type strain sequencing project: providing services to taxonomists for standard genome sequencing and annotation.</title>
        <authorList>
            <consortium name="The Broad Institute Genomics Platform"/>
            <consortium name="The Broad Institute Genome Sequencing Center for Infectious Disease"/>
            <person name="Wu L."/>
            <person name="Ma J."/>
        </authorList>
    </citation>
    <scope>NUCLEOTIDE SEQUENCE [LARGE SCALE GENOMIC DNA]</scope>
    <source>
        <strain evidence="7">JCM 18304</strain>
    </source>
</reference>
<evidence type="ECO:0000259" key="5">
    <source>
        <dbReference type="PROSITE" id="PS50893"/>
    </source>
</evidence>
<organism evidence="6 7">
    <name type="scientific">Rugosimonospora acidiphila</name>
    <dbReference type="NCBI Taxonomy" id="556531"/>
    <lineage>
        <taxon>Bacteria</taxon>
        <taxon>Bacillati</taxon>
        <taxon>Actinomycetota</taxon>
        <taxon>Actinomycetes</taxon>
        <taxon>Micromonosporales</taxon>
        <taxon>Micromonosporaceae</taxon>
        <taxon>Rugosimonospora</taxon>
    </lineage>
</organism>
<dbReference type="PROSITE" id="PS50893">
    <property type="entry name" value="ABC_TRANSPORTER_2"/>
    <property type="match status" value="1"/>
</dbReference>